<dbReference type="AlphaFoldDB" id="A2DEA7"/>
<dbReference type="InterPro" id="IPR002110">
    <property type="entry name" value="Ankyrin_rpt"/>
</dbReference>
<dbReference type="SMART" id="SM00248">
    <property type="entry name" value="ANK"/>
    <property type="match status" value="4"/>
</dbReference>
<dbReference type="InParanoid" id="A2DEA7"/>
<dbReference type="VEuPathDB" id="TrichDB:TVAG_167000"/>
<dbReference type="VEuPathDB" id="TrichDB:TVAGG3_0175670"/>
<sequence>MSNIDFQYYGKNIYTYSRDAEFMQMRTVEEMRNIMKNANLPVSQFSDVFSRIKRYFTVKEIFEMLRNTNITIGSNISDTLSLINSLSNILGLKMFSDMENSLRSYINSTERTLSEPKLISSLRKCSRINNVDNLNRIYKILTVAAEESDNETIKYAINNGYTDVKGDIYYEFIGTKWRLLQSNALIKAAYEGDLQLVKCLQKNRVNMRYRTTDAESILHAFCLSGNAEGVKYALNFFNINDVTNCNETPLFAAVWSIQLDVLKYLLDQSNVDMNITAESGSIADIACFRARQLQKLSSVFIRRELSSSSFIFFAGFLALSQ</sequence>
<reference evidence="1" key="1">
    <citation type="submission" date="2006-10" db="EMBL/GenBank/DDBJ databases">
        <authorList>
            <person name="Amadeo P."/>
            <person name="Zhao Q."/>
            <person name="Wortman J."/>
            <person name="Fraser-Liggett C."/>
            <person name="Carlton J."/>
        </authorList>
    </citation>
    <scope>NUCLEOTIDE SEQUENCE</scope>
    <source>
        <strain evidence="1">G3</strain>
    </source>
</reference>
<dbReference type="InterPro" id="IPR036770">
    <property type="entry name" value="Ankyrin_rpt-contain_sf"/>
</dbReference>
<name>A2DEA7_TRIV3</name>
<dbReference type="Gene3D" id="1.25.40.20">
    <property type="entry name" value="Ankyrin repeat-containing domain"/>
    <property type="match status" value="1"/>
</dbReference>
<dbReference type="Pfam" id="PF12796">
    <property type="entry name" value="Ank_2"/>
    <property type="match status" value="1"/>
</dbReference>
<accession>A2DEA7</accession>
<dbReference type="SUPFAM" id="SSF48403">
    <property type="entry name" value="Ankyrin repeat"/>
    <property type="match status" value="1"/>
</dbReference>
<dbReference type="KEGG" id="tva:5466873"/>
<gene>
    <name evidence="1" type="ORF">TVAG_167000</name>
</gene>
<dbReference type="PANTHER" id="PTHR24164:SF4">
    <property type="entry name" value="RELA-ASSOCIATED INHIBITOR"/>
    <property type="match status" value="1"/>
</dbReference>
<protein>
    <submittedName>
        <fullName evidence="1">Uncharacterized protein</fullName>
    </submittedName>
</protein>
<dbReference type="GO" id="GO:0006357">
    <property type="term" value="P:regulation of transcription by RNA polymerase II"/>
    <property type="evidence" value="ECO:0000318"/>
    <property type="project" value="GO_Central"/>
</dbReference>
<dbReference type="PANTHER" id="PTHR24164">
    <property type="entry name" value="RELA-ASSOCIATED INHIBITOR"/>
    <property type="match status" value="1"/>
</dbReference>
<dbReference type="RefSeq" id="XP_001582311.1">
    <property type="nucleotide sequence ID" value="XM_001582261.1"/>
</dbReference>
<reference evidence="1" key="2">
    <citation type="journal article" date="2007" name="Science">
        <title>Draft genome sequence of the sexually transmitted pathogen Trichomonas vaginalis.</title>
        <authorList>
            <person name="Carlton J.M."/>
            <person name="Hirt R.P."/>
            <person name="Silva J.C."/>
            <person name="Delcher A.L."/>
            <person name="Schatz M."/>
            <person name="Zhao Q."/>
            <person name="Wortman J.R."/>
            <person name="Bidwell S.L."/>
            <person name="Alsmark U.C.M."/>
            <person name="Besteiro S."/>
            <person name="Sicheritz-Ponten T."/>
            <person name="Noel C.J."/>
            <person name="Dacks J.B."/>
            <person name="Foster P.G."/>
            <person name="Simillion C."/>
            <person name="Van de Peer Y."/>
            <person name="Miranda-Saavedra D."/>
            <person name="Barton G.J."/>
            <person name="Westrop G.D."/>
            <person name="Mueller S."/>
            <person name="Dessi D."/>
            <person name="Fiori P.L."/>
            <person name="Ren Q."/>
            <person name="Paulsen I."/>
            <person name="Zhang H."/>
            <person name="Bastida-Corcuera F.D."/>
            <person name="Simoes-Barbosa A."/>
            <person name="Brown M.T."/>
            <person name="Hayes R.D."/>
            <person name="Mukherjee M."/>
            <person name="Okumura C.Y."/>
            <person name="Schneider R."/>
            <person name="Smith A.J."/>
            <person name="Vanacova S."/>
            <person name="Villalvazo M."/>
            <person name="Haas B.J."/>
            <person name="Pertea M."/>
            <person name="Feldblyum T.V."/>
            <person name="Utterback T.R."/>
            <person name="Shu C.L."/>
            <person name="Osoegawa K."/>
            <person name="de Jong P.J."/>
            <person name="Hrdy I."/>
            <person name="Horvathova L."/>
            <person name="Zubacova Z."/>
            <person name="Dolezal P."/>
            <person name="Malik S.B."/>
            <person name="Logsdon J.M. Jr."/>
            <person name="Henze K."/>
            <person name="Gupta A."/>
            <person name="Wang C.C."/>
            <person name="Dunne R.L."/>
            <person name="Upcroft J.A."/>
            <person name="Upcroft P."/>
            <person name="White O."/>
            <person name="Salzberg S.L."/>
            <person name="Tang P."/>
            <person name="Chiu C.-H."/>
            <person name="Lee Y.-S."/>
            <person name="Embley T.M."/>
            <person name="Coombs G.H."/>
            <person name="Mottram J.C."/>
            <person name="Tachezy J."/>
            <person name="Fraser-Liggett C.M."/>
            <person name="Johnson P.J."/>
        </authorList>
    </citation>
    <scope>NUCLEOTIDE SEQUENCE [LARGE SCALE GENOMIC DNA]</scope>
    <source>
        <strain evidence="1">G3</strain>
    </source>
</reference>
<dbReference type="EMBL" id="DS113191">
    <property type="protein sequence ID" value="EAY21325.1"/>
    <property type="molecule type" value="Genomic_DNA"/>
</dbReference>
<evidence type="ECO:0000313" key="2">
    <source>
        <dbReference type="Proteomes" id="UP000001542"/>
    </source>
</evidence>
<organism evidence="1 2">
    <name type="scientific">Trichomonas vaginalis (strain ATCC PRA-98 / G3)</name>
    <dbReference type="NCBI Taxonomy" id="412133"/>
    <lineage>
        <taxon>Eukaryota</taxon>
        <taxon>Metamonada</taxon>
        <taxon>Parabasalia</taxon>
        <taxon>Trichomonadida</taxon>
        <taxon>Trichomonadidae</taxon>
        <taxon>Trichomonas</taxon>
    </lineage>
</organism>
<evidence type="ECO:0000313" key="1">
    <source>
        <dbReference type="EMBL" id="EAY21325.1"/>
    </source>
</evidence>
<keyword evidence="2" id="KW-1185">Reference proteome</keyword>
<proteinExistence type="predicted"/>
<dbReference type="Proteomes" id="UP000001542">
    <property type="component" value="Unassembled WGS sequence"/>
</dbReference>
<dbReference type="InterPro" id="IPR028320">
    <property type="entry name" value="iASPP"/>
</dbReference>
<dbReference type="SMR" id="A2DEA7"/>